<keyword evidence="1" id="KW-0812">Transmembrane</keyword>
<evidence type="ECO:0000313" key="2">
    <source>
        <dbReference type="Proteomes" id="UP000095287"/>
    </source>
</evidence>
<protein>
    <submittedName>
        <fullName evidence="3">G_PROTEIN_RECEP_F1_2 domain-containing protein</fullName>
    </submittedName>
</protein>
<dbReference type="Proteomes" id="UP000095287">
    <property type="component" value="Unplaced"/>
</dbReference>
<name>A0A1I7YK97_9BILA</name>
<dbReference type="WBParaSite" id="L893_g17280.t1">
    <property type="protein sequence ID" value="L893_g17280.t1"/>
    <property type="gene ID" value="L893_g17280"/>
</dbReference>
<evidence type="ECO:0000313" key="3">
    <source>
        <dbReference type="WBParaSite" id="L893_g17280.t1"/>
    </source>
</evidence>
<keyword evidence="1" id="KW-0472">Membrane</keyword>
<reference evidence="3" key="1">
    <citation type="submission" date="2016-11" db="UniProtKB">
        <authorList>
            <consortium name="WormBaseParasite"/>
        </authorList>
    </citation>
    <scope>IDENTIFICATION</scope>
</reference>
<feature type="transmembrane region" description="Helical" evidence="1">
    <location>
        <begin position="5"/>
        <end position="23"/>
    </location>
</feature>
<dbReference type="Pfam" id="PF10323">
    <property type="entry name" value="7TM_GPCR_Srv"/>
    <property type="match status" value="1"/>
</dbReference>
<sequence>MCGFVIFVCMLIYAVGVFSMNVYGTAKAHEAKRSMWLYTSDLLSGINPVLIIAISRNVRQKFLSVLCCSCESSRTPPSSYYTDK</sequence>
<dbReference type="SUPFAM" id="SSF81321">
    <property type="entry name" value="Family A G protein-coupled receptor-like"/>
    <property type="match status" value="1"/>
</dbReference>
<keyword evidence="1" id="KW-1133">Transmembrane helix</keyword>
<dbReference type="AlphaFoldDB" id="A0A1I7YK97"/>
<keyword evidence="2" id="KW-1185">Reference proteome</keyword>
<dbReference type="InterPro" id="IPR019426">
    <property type="entry name" value="7TM_GPCR_serpentine_rcpt_Srv"/>
</dbReference>
<evidence type="ECO:0000256" key="1">
    <source>
        <dbReference type="SAM" id="Phobius"/>
    </source>
</evidence>
<proteinExistence type="predicted"/>
<dbReference type="Gene3D" id="1.20.1070.10">
    <property type="entry name" value="Rhodopsin 7-helix transmembrane proteins"/>
    <property type="match status" value="1"/>
</dbReference>
<accession>A0A1I7YK97</accession>
<organism evidence="2 3">
    <name type="scientific">Steinernema glaseri</name>
    <dbReference type="NCBI Taxonomy" id="37863"/>
    <lineage>
        <taxon>Eukaryota</taxon>
        <taxon>Metazoa</taxon>
        <taxon>Ecdysozoa</taxon>
        <taxon>Nematoda</taxon>
        <taxon>Chromadorea</taxon>
        <taxon>Rhabditida</taxon>
        <taxon>Tylenchina</taxon>
        <taxon>Panagrolaimomorpha</taxon>
        <taxon>Strongyloidoidea</taxon>
        <taxon>Steinernematidae</taxon>
        <taxon>Steinernema</taxon>
    </lineage>
</organism>